<feature type="compositionally biased region" description="Polar residues" evidence="2">
    <location>
        <begin position="380"/>
        <end position="389"/>
    </location>
</feature>
<dbReference type="GeneID" id="30996512"/>
<dbReference type="EMBL" id="KV454546">
    <property type="protein sequence ID" value="ODV64949.1"/>
    <property type="molecule type" value="Genomic_DNA"/>
</dbReference>
<feature type="compositionally biased region" description="Polar residues" evidence="2">
    <location>
        <begin position="220"/>
        <end position="243"/>
    </location>
</feature>
<feature type="region of interest" description="Disordered" evidence="2">
    <location>
        <begin position="519"/>
        <end position="588"/>
    </location>
</feature>
<feature type="compositionally biased region" description="Polar residues" evidence="2">
    <location>
        <begin position="640"/>
        <end position="695"/>
    </location>
</feature>
<keyword evidence="1" id="KW-0863">Zinc-finger</keyword>
<evidence type="ECO:0000313" key="4">
    <source>
        <dbReference type="EMBL" id="ODV64949.1"/>
    </source>
</evidence>
<dbReference type="OrthoDB" id="4016549at2759"/>
<dbReference type="InterPro" id="IPR013087">
    <property type="entry name" value="Znf_C2H2_type"/>
</dbReference>
<keyword evidence="1" id="KW-0862">Zinc</keyword>
<dbReference type="SMART" id="SM00355">
    <property type="entry name" value="ZnF_C2H2"/>
    <property type="match status" value="2"/>
</dbReference>
<dbReference type="PROSITE" id="PS50157">
    <property type="entry name" value="ZINC_FINGER_C2H2_2"/>
    <property type="match status" value="1"/>
</dbReference>
<accession>A0A1E4RCE7</accession>
<dbReference type="Proteomes" id="UP000095085">
    <property type="component" value="Unassembled WGS sequence"/>
</dbReference>
<evidence type="ECO:0000259" key="3">
    <source>
        <dbReference type="PROSITE" id="PS50157"/>
    </source>
</evidence>
<organism evidence="4 5">
    <name type="scientific">Hyphopichia burtonii NRRL Y-1933</name>
    <dbReference type="NCBI Taxonomy" id="984485"/>
    <lineage>
        <taxon>Eukaryota</taxon>
        <taxon>Fungi</taxon>
        <taxon>Dikarya</taxon>
        <taxon>Ascomycota</taxon>
        <taxon>Saccharomycotina</taxon>
        <taxon>Pichiomycetes</taxon>
        <taxon>Debaryomycetaceae</taxon>
        <taxon>Hyphopichia</taxon>
    </lineage>
</organism>
<feature type="compositionally biased region" description="Polar residues" evidence="2">
    <location>
        <begin position="134"/>
        <end position="149"/>
    </location>
</feature>
<keyword evidence="5" id="KW-1185">Reference proteome</keyword>
<feature type="compositionally biased region" description="Basic and acidic residues" evidence="2">
    <location>
        <begin position="370"/>
        <end position="379"/>
    </location>
</feature>
<evidence type="ECO:0000256" key="2">
    <source>
        <dbReference type="SAM" id="MobiDB-lite"/>
    </source>
</evidence>
<feature type="region of interest" description="Disordered" evidence="2">
    <location>
        <begin position="46"/>
        <end position="420"/>
    </location>
</feature>
<keyword evidence="1" id="KW-0479">Metal-binding</keyword>
<feature type="region of interest" description="Disordered" evidence="2">
    <location>
        <begin position="608"/>
        <end position="702"/>
    </location>
</feature>
<feature type="domain" description="C2H2-type" evidence="3">
    <location>
        <begin position="428"/>
        <end position="464"/>
    </location>
</feature>
<reference evidence="5" key="1">
    <citation type="submission" date="2016-05" db="EMBL/GenBank/DDBJ databases">
        <title>Comparative genomics of biotechnologically important yeasts.</title>
        <authorList>
            <consortium name="DOE Joint Genome Institute"/>
            <person name="Riley R."/>
            <person name="Haridas S."/>
            <person name="Wolfe K.H."/>
            <person name="Lopes M.R."/>
            <person name="Hittinger C.T."/>
            <person name="Goker M."/>
            <person name="Salamov A."/>
            <person name="Wisecaver J."/>
            <person name="Long T.M."/>
            <person name="Aerts A.L."/>
            <person name="Barry K."/>
            <person name="Choi C."/>
            <person name="Clum A."/>
            <person name="Coughlan A.Y."/>
            <person name="Deshpande S."/>
            <person name="Douglass A.P."/>
            <person name="Hanson S.J."/>
            <person name="Klenk H.-P."/>
            <person name="Labutti K."/>
            <person name="Lapidus A."/>
            <person name="Lindquist E."/>
            <person name="Lipzen A."/>
            <person name="Meier-Kolthoff J.P."/>
            <person name="Ohm R.A."/>
            <person name="Otillar R.P."/>
            <person name="Pangilinan J."/>
            <person name="Peng Y."/>
            <person name="Rokas A."/>
            <person name="Rosa C.A."/>
            <person name="Scheuner C."/>
            <person name="Sibirny A.A."/>
            <person name="Slot J.C."/>
            <person name="Stielow J.B."/>
            <person name="Sun H."/>
            <person name="Kurtzman C.P."/>
            <person name="Blackwell M."/>
            <person name="Grigoriev I.V."/>
            <person name="Jeffries T.W."/>
        </authorList>
    </citation>
    <scope>NUCLEOTIDE SEQUENCE [LARGE SCALE GENOMIC DNA]</scope>
    <source>
        <strain evidence="5">NRRL Y-1933</strain>
    </source>
</reference>
<feature type="compositionally biased region" description="Basic and acidic residues" evidence="2">
    <location>
        <begin position="208"/>
        <end position="218"/>
    </location>
</feature>
<dbReference type="AlphaFoldDB" id="A0A1E4RCE7"/>
<sequence>MSQGFQYPFPYPFYNFSYHSVDPDIIKRKLSKINIKPYIDITLKYNHNNHNQSSNASGPGRKKRKTETSPKKQQLRPKTIHEVLPSDSFIDEESQMDSQIIPSEAPALDRPIPEEPKTIQQSFQPDIPQLPPIYSQQVTEPVSEPTIQRTPEILSNLPSSIPGTKEPTPNDPVPVESTKEPVREEAPKEVTPRENTPRPAENPGDISKSVEVKQEHPNLELSSQPIDTSQNPVSSAQVDTEPQQLKPLQPKGSYESDQNKLQKAKSKSKPQSLPYPPQSLKSGISIQFEDPSRQPIPYYTKKNTTLEDSDTFIVSKPEGKPKEGVDPETSEYIDDKSMLTQKQDSANSSGLGYILKDSESSTSEDEDYYDEQRRLEEPQLSRQSSISKTEANKAGKKAGELTIIRSEHEKNLETENNQKQNRKSAIIHQCHLSDPNSNKPCLKIFYGKNELLRHQEFVHATKKKIYKCIYCSRSGSKVQSYPRHDSLARHIRRKHGVTGKENKLAVNYAKENVEIIDESGGVPNDQELHEQNSQHQLPQDGQSPSPTISQQQNLTKQGEQEHTDNNDDVSSGNRKRMSSEPLPHPQYLNSDFTIKSSYAGFLLFSTRDHVPRGPYKKKEKPSAEPVAHTSPSVKPPGLTSPASTPPTISYPQAQPSQLTSQPHHPVHASSNPIPSQEPSRLPSQYPPHTSSNEPSQHGAPPP</sequence>
<dbReference type="STRING" id="984485.A0A1E4RCE7"/>
<evidence type="ECO:0000313" key="5">
    <source>
        <dbReference type="Proteomes" id="UP000095085"/>
    </source>
</evidence>
<protein>
    <recommendedName>
        <fullName evidence="3">C2H2-type domain-containing protein</fullName>
    </recommendedName>
</protein>
<proteinExistence type="predicted"/>
<feature type="compositionally biased region" description="Polar residues" evidence="2">
    <location>
        <begin position="533"/>
        <end position="557"/>
    </location>
</feature>
<gene>
    <name evidence="4" type="ORF">HYPBUDRAFT_154228</name>
</gene>
<feature type="compositionally biased region" description="Low complexity" evidence="2">
    <location>
        <begin position="46"/>
        <end position="55"/>
    </location>
</feature>
<dbReference type="RefSeq" id="XP_020074016.1">
    <property type="nucleotide sequence ID" value="XM_020221963.1"/>
</dbReference>
<feature type="compositionally biased region" description="Basic and acidic residues" evidence="2">
    <location>
        <begin position="390"/>
        <end position="413"/>
    </location>
</feature>
<dbReference type="Gene3D" id="3.30.160.60">
    <property type="entry name" value="Classic Zinc Finger"/>
    <property type="match status" value="1"/>
</dbReference>
<feature type="compositionally biased region" description="Basic and acidic residues" evidence="2">
    <location>
        <begin position="177"/>
        <end position="196"/>
    </location>
</feature>
<dbReference type="GO" id="GO:0008270">
    <property type="term" value="F:zinc ion binding"/>
    <property type="evidence" value="ECO:0007669"/>
    <property type="project" value="UniProtKB-KW"/>
</dbReference>
<name>A0A1E4RCE7_9ASCO</name>
<evidence type="ECO:0000256" key="1">
    <source>
        <dbReference type="PROSITE-ProRule" id="PRU00042"/>
    </source>
</evidence>
<feature type="compositionally biased region" description="Polar residues" evidence="2">
    <location>
        <begin position="338"/>
        <end position="350"/>
    </location>
</feature>